<organism evidence="1 2">
    <name type="scientific">Meloidogyne enterolobii</name>
    <name type="common">Root-knot nematode worm</name>
    <name type="synonym">Meloidogyne mayaguensis</name>
    <dbReference type="NCBI Taxonomy" id="390850"/>
    <lineage>
        <taxon>Eukaryota</taxon>
        <taxon>Metazoa</taxon>
        <taxon>Ecdysozoa</taxon>
        <taxon>Nematoda</taxon>
        <taxon>Chromadorea</taxon>
        <taxon>Rhabditida</taxon>
        <taxon>Tylenchina</taxon>
        <taxon>Tylenchomorpha</taxon>
        <taxon>Tylenchoidea</taxon>
        <taxon>Meloidogynidae</taxon>
        <taxon>Meloidogyninae</taxon>
        <taxon>Meloidogyne</taxon>
    </lineage>
</organism>
<evidence type="ECO:0000313" key="2">
    <source>
        <dbReference type="Proteomes" id="UP001497535"/>
    </source>
</evidence>
<proteinExistence type="predicted"/>
<comment type="caution">
    <text evidence="1">The sequence shown here is derived from an EMBL/GenBank/DDBJ whole genome shotgun (WGS) entry which is preliminary data.</text>
</comment>
<accession>A0ACB1AC17</accession>
<evidence type="ECO:0000313" key="1">
    <source>
        <dbReference type="EMBL" id="CAK5089059.1"/>
    </source>
</evidence>
<protein>
    <submittedName>
        <fullName evidence="1">Uncharacterized protein</fullName>
    </submittedName>
</protein>
<sequence>MFNKNIKLFLLLIKCLFFIFIKKSEEANILVISPALSLSLIYKMGHLADLLVNAGHNVTVFIPEMDNIEETGTKLAQKIIRMKGLFNVIEQITNFDAFNEEISSYSARRSEDEGMVIYCESILKKKDELEILKNSNFNLAFSNMIDYCLQGIIKYLGIEKQIWISTGPLPEGPLWFLGIPLPLSISPLLQETTMLGPRMNMMERATNIWQFALSWYSVMQTLRKVLIKNPKESLKNIFKENELFRLYISPDFPSLDKVLSQVDLAFVYNDEFLDPALPTLPKVISIGGLGIKPANYSINKLGIKLVKAIESGKKGTIIFSMGSITDTKSLNKEKWQNILKAFSYFEEYSFIVKISVGDKFTREYAKNMPNIHLFEWFPQSDLLGHPKIKLFITHGGYNSLIESTIRGVPVLIIPLFFDQLRNSKCAEYRGNGRILIRKDLLNLEKIKEKINEMLINISYYKQNSQRLSNLHNQKPNRPEEAIIKWTEFVISNGPLKEMIPETVNLSLIEYLCLDILFFILIIIILIILILIKIIKKLIIYLFITKKHKKD</sequence>
<gene>
    <name evidence="1" type="ORF">MENTE1834_LOCUS36755</name>
</gene>
<name>A0ACB1AC17_MELEN</name>
<dbReference type="Proteomes" id="UP001497535">
    <property type="component" value="Unassembled WGS sequence"/>
</dbReference>
<dbReference type="EMBL" id="CAVMJV010000075">
    <property type="protein sequence ID" value="CAK5089059.1"/>
    <property type="molecule type" value="Genomic_DNA"/>
</dbReference>
<keyword evidence="2" id="KW-1185">Reference proteome</keyword>
<reference evidence="1" key="1">
    <citation type="submission" date="2023-11" db="EMBL/GenBank/DDBJ databases">
        <authorList>
            <person name="Poullet M."/>
        </authorList>
    </citation>
    <scope>NUCLEOTIDE SEQUENCE</scope>
    <source>
        <strain evidence="1">E1834</strain>
    </source>
</reference>